<name>A0ABY7XH23_9BACL</name>
<feature type="region of interest" description="Disordered" evidence="1">
    <location>
        <begin position="415"/>
        <end position="453"/>
    </location>
</feature>
<evidence type="ECO:0000313" key="2">
    <source>
        <dbReference type="EMBL" id="WDI04150.1"/>
    </source>
</evidence>
<dbReference type="RefSeq" id="WP_274336948.1">
    <property type="nucleotide sequence ID" value="NZ_CP118106.1"/>
</dbReference>
<feature type="region of interest" description="Disordered" evidence="1">
    <location>
        <begin position="351"/>
        <end position="390"/>
    </location>
</feature>
<evidence type="ECO:0000313" key="3">
    <source>
        <dbReference type="Proteomes" id="UP001221519"/>
    </source>
</evidence>
<dbReference type="EMBL" id="CP118108">
    <property type="protein sequence ID" value="WDI04150.1"/>
    <property type="molecule type" value="Genomic_DNA"/>
</dbReference>
<keyword evidence="2" id="KW-0969">Cilium</keyword>
<proteinExistence type="predicted"/>
<gene>
    <name evidence="2" type="ORF">PUW25_09445</name>
</gene>
<accession>A0ABY7XH23</accession>
<feature type="region of interest" description="Disordered" evidence="1">
    <location>
        <begin position="280"/>
        <end position="338"/>
    </location>
</feature>
<keyword evidence="2" id="KW-0966">Cell projection</keyword>
<sequence length="678" mass="70091">MNIGQAIRGMLGDPKPQSGAKTLELKEGMVVRAEVIQVSPDQKEAVLQIKGVQVRAALDTPLVAGQNALLQVGGQNKDGMMVMKPFQGTLGSVSTTTLADLLTNLQLLDTKENRTLLSAMQQSGIPLTKDNVKLVQSLMNMKPAAAGDIEWITSASLAIQRGLPVSGSTLSGLYYAMFGPAFDEMLGQLDTRLTEAAKSDGLSGKVPGSISDTAAEMEGSQELRQARTHAGSEGSRLTSTGMAQQAADVHKAAGTAGLTGTNDGADGPELMETMKTGAADSRATQGNGVDGKTTAAPGPAAAGSNTIRTAGSGVTGSTVAGMPQAELGGSDPAAQDHRVRTGSQVQVAAADRGAAGGGTSLPVGEAEEPRTATSANRSLGDSGEAPVQARGAAAGGGELVLRAAALLAQLRAAPQGPAGAEPAGSGVTAAAQGEPQQDGADAAPAPAVHTPATTRDDSWVARVLKLLGAEHEQQVVRGMLAPAQAEVSAAEQADTLKSVLMQMEASPELPAGLKETAGQLVHLLTGHQLLMNTDRTAPFAQMNWFIPLSGADGQTTANVQIQSRRGPRGEMDASHCRIWFDLNMKQLGPTLIDMQVSGKVISLHIRTDNEMAAQIFELGREQVDSALRNTGYQLSVYKSEVVENRPEQTEQVQGSSSSAVSKMASYVPESYKGVDMRV</sequence>
<dbReference type="Proteomes" id="UP001221519">
    <property type="component" value="Chromosome"/>
</dbReference>
<feature type="compositionally biased region" description="Low complexity" evidence="1">
    <location>
        <begin position="293"/>
        <end position="303"/>
    </location>
</feature>
<reference evidence="2 3" key="1">
    <citation type="submission" date="2023-02" db="EMBL/GenBank/DDBJ databases">
        <title>Pathogen: clinical or host-associated sample.</title>
        <authorList>
            <person name="Hergert J."/>
            <person name="Casey R."/>
            <person name="Wagner J."/>
            <person name="Young E.L."/>
            <person name="Oakeson K.F."/>
        </authorList>
    </citation>
    <scope>NUCLEOTIDE SEQUENCE [LARGE SCALE GENOMIC DNA]</scope>
    <source>
        <strain evidence="2 3">2022CK-00829</strain>
    </source>
</reference>
<keyword evidence="3" id="KW-1185">Reference proteome</keyword>
<feature type="compositionally biased region" description="Low complexity" evidence="1">
    <location>
        <begin position="440"/>
        <end position="453"/>
    </location>
</feature>
<feature type="region of interest" description="Disordered" evidence="1">
    <location>
        <begin position="199"/>
        <end position="239"/>
    </location>
</feature>
<protein>
    <submittedName>
        <fullName evidence="2">Flagellar hook-length control protein FliK</fullName>
    </submittedName>
</protein>
<evidence type="ECO:0000256" key="1">
    <source>
        <dbReference type="SAM" id="MobiDB-lite"/>
    </source>
</evidence>
<organism evidence="2 3">
    <name type="scientific">Paenibacillus urinalis</name>
    <dbReference type="NCBI Taxonomy" id="521520"/>
    <lineage>
        <taxon>Bacteria</taxon>
        <taxon>Bacillati</taxon>
        <taxon>Bacillota</taxon>
        <taxon>Bacilli</taxon>
        <taxon>Bacillales</taxon>
        <taxon>Paenibacillaceae</taxon>
        <taxon>Paenibacillus</taxon>
    </lineage>
</organism>
<feature type="compositionally biased region" description="Low complexity" evidence="1">
    <location>
        <begin position="415"/>
        <end position="424"/>
    </location>
</feature>
<keyword evidence="2" id="KW-0282">Flagellum</keyword>